<feature type="compositionally biased region" description="Basic and acidic residues" evidence="1">
    <location>
        <begin position="45"/>
        <end position="55"/>
    </location>
</feature>
<reference evidence="2 3" key="1">
    <citation type="submission" date="2018-03" db="EMBL/GenBank/DDBJ databases">
        <title>Genomes of Pezizomycetes fungi and the evolution of truffles.</title>
        <authorList>
            <person name="Murat C."/>
            <person name="Payen T."/>
            <person name="Noel B."/>
            <person name="Kuo A."/>
            <person name="Martin F.M."/>
        </authorList>
    </citation>
    <scope>NUCLEOTIDE SEQUENCE [LARGE SCALE GENOMIC DNA]</scope>
    <source>
        <strain evidence="2">091103-1</strain>
    </source>
</reference>
<evidence type="ECO:0000256" key="1">
    <source>
        <dbReference type="SAM" id="MobiDB-lite"/>
    </source>
</evidence>
<protein>
    <submittedName>
        <fullName evidence="2">Uncharacterized protein</fullName>
    </submittedName>
</protein>
<dbReference type="EMBL" id="PYWC01000061">
    <property type="protein sequence ID" value="PWW74475.1"/>
    <property type="molecule type" value="Genomic_DNA"/>
</dbReference>
<evidence type="ECO:0000313" key="3">
    <source>
        <dbReference type="Proteomes" id="UP000246991"/>
    </source>
</evidence>
<proteinExistence type="predicted"/>
<name>A0A317SJ68_9PEZI</name>
<dbReference type="OrthoDB" id="5423652at2759"/>
<keyword evidence="3" id="KW-1185">Reference proteome</keyword>
<comment type="caution">
    <text evidence="2">The sequence shown here is derived from an EMBL/GenBank/DDBJ whole genome shotgun (WGS) entry which is preliminary data.</text>
</comment>
<gene>
    <name evidence="2" type="ORF">C7212DRAFT_346134</name>
</gene>
<organism evidence="2 3">
    <name type="scientific">Tuber magnatum</name>
    <name type="common">white Piedmont truffle</name>
    <dbReference type="NCBI Taxonomy" id="42249"/>
    <lineage>
        <taxon>Eukaryota</taxon>
        <taxon>Fungi</taxon>
        <taxon>Dikarya</taxon>
        <taxon>Ascomycota</taxon>
        <taxon>Pezizomycotina</taxon>
        <taxon>Pezizomycetes</taxon>
        <taxon>Pezizales</taxon>
        <taxon>Tuberaceae</taxon>
        <taxon>Tuber</taxon>
    </lineage>
</organism>
<evidence type="ECO:0000313" key="2">
    <source>
        <dbReference type="EMBL" id="PWW74475.1"/>
    </source>
</evidence>
<dbReference type="Proteomes" id="UP000246991">
    <property type="component" value="Unassembled WGS sequence"/>
</dbReference>
<sequence>MFRQSTKQGVRFIPRQTRPYLRRPFSTDDDDNGLPKLDGDEDDEGSSKHKHDQEWKNWREDRLDLGDFKGEASKRIGEIAMAVGKGFGTLNAEIRTMDGNLGADIERTRGDMRTEIEKTRGNPQAEIRTLNWQVSVLLAGATLDLSLKPIYLTSSFRKKRPQQRIRIVQCSGPGPVILGRGPDVAATHGCTPAVSGSGPTTSGPTGAG</sequence>
<dbReference type="AlphaFoldDB" id="A0A317SJ68"/>
<accession>A0A317SJ68</accession>
<feature type="region of interest" description="Disordered" evidence="1">
    <location>
        <begin position="1"/>
        <end position="55"/>
    </location>
</feature>